<dbReference type="InterPro" id="IPR010131">
    <property type="entry name" value="MdtP/NodT-like"/>
</dbReference>
<name>A0A6I4SJE8_9SPHN</name>
<keyword evidence="2" id="KW-0564">Palmitate</keyword>
<dbReference type="PROSITE" id="PS51257">
    <property type="entry name" value="PROKAR_LIPOPROTEIN"/>
    <property type="match status" value="1"/>
</dbReference>
<dbReference type="OrthoDB" id="7181739at2"/>
<dbReference type="PANTHER" id="PTHR30203:SF25">
    <property type="entry name" value="OUTER MEMBRANE PROTEIN-RELATED"/>
    <property type="match status" value="1"/>
</dbReference>
<keyword evidence="2" id="KW-0449">Lipoprotein</keyword>
<dbReference type="NCBIfam" id="TIGR01845">
    <property type="entry name" value="outer_NodT"/>
    <property type="match status" value="1"/>
</dbReference>
<dbReference type="GO" id="GO:0015562">
    <property type="term" value="F:efflux transmembrane transporter activity"/>
    <property type="evidence" value="ECO:0007669"/>
    <property type="project" value="InterPro"/>
</dbReference>
<proteinExistence type="inferred from homology"/>
<organism evidence="3 4">
    <name type="scientific">Pontixanthobacter gangjinensis</name>
    <dbReference type="NCBI Taxonomy" id="1028742"/>
    <lineage>
        <taxon>Bacteria</taxon>
        <taxon>Pseudomonadati</taxon>
        <taxon>Pseudomonadota</taxon>
        <taxon>Alphaproteobacteria</taxon>
        <taxon>Sphingomonadales</taxon>
        <taxon>Erythrobacteraceae</taxon>
        <taxon>Pontixanthobacter</taxon>
    </lineage>
</organism>
<keyword evidence="2" id="KW-1134">Transmembrane beta strand</keyword>
<dbReference type="GO" id="GO:0005886">
    <property type="term" value="C:plasma membrane"/>
    <property type="evidence" value="ECO:0007669"/>
    <property type="project" value="UniProtKB-SubCell"/>
</dbReference>
<evidence type="ECO:0000256" key="1">
    <source>
        <dbReference type="ARBA" id="ARBA00007613"/>
    </source>
</evidence>
<dbReference type="Pfam" id="PF02321">
    <property type="entry name" value="OEP"/>
    <property type="match status" value="2"/>
</dbReference>
<comment type="subcellular location">
    <subcellularLocation>
        <location evidence="2">Cell membrane</location>
        <topology evidence="2">Lipid-anchor</topology>
    </subcellularLocation>
</comment>
<comment type="similarity">
    <text evidence="1 2">Belongs to the outer membrane factor (OMF) (TC 1.B.17) family.</text>
</comment>
<dbReference type="Gene3D" id="1.20.1600.10">
    <property type="entry name" value="Outer membrane efflux proteins (OEP)"/>
    <property type="match status" value="1"/>
</dbReference>
<reference evidence="3 4" key="1">
    <citation type="submission" date="2019-12" db="EMBL/GenBank/DDBJ databases">
        <title>Genomic-based taxomic classification of the family Erythrobacteraceae.</title>
        <authorList>
            <person name="Xu L."/>
        </authorList>
    </citation>
    <scope>NUCLEOTIDE SEQUENCE [LARGE SCALE GENOMIC DNA]</scope>
    <source>
        <strain evidence="3 4">JCM 17802</strain>
    </source>
</reference>
<dbReference type="PANTHER" id="PTHR30203">
    <property type="entry name" value="OUTER MEMBRANE CATION EFFLUX PROTEIN"/>
    <property type="match status" value="1"/>
</dbReference>
<protein>
    <submittedName>
        <fullName evidence="3">Efflux transporter outer membrane subunit</fullName>
    </submittedName>
</protein>
<dbReference type="SUPFAM" id="SSF56954">
    <property type="entry name" value="Outer membrane efflux proteins (OEP)"/>
    <property type="match status" value="1"/>
</dbReference>
<dbReference type="Gene3D" id="2.20.200.10">
    <property type="entry name" value="Outer membrane efflux proteins (OEP)"/>
    <property type="match status" value="1"/>
</dbReference>
<evidence type="ECO:0000313" key="4">
    <source>
        <dbReference type="Proteomes" id="UP000468943"/>
    </source>
</evidence>
<dbReference type="EMBL" id="WTYS01000001">
    <property type="protein sequence ID" value="MXO55795.1"/>
    <property type="molecule type" value="Genomic_DNA"/>
</dbReference>
<sequence length="473" mass="50150">MMSFSKQLRIIGGGCGMLLLAGCATSQTQVPSRGPIEVPIGWAMAEPSGAELELSSYWTLLGDPLINQFVEQAQRENLDIAQAAARLAIVRASLREARASRLPGVSANGSIQRDVGDFSQNNFGFGLGADVSWETDLFGRISARIDSAEADLIAAGYTRADTERAIVAQVVLQSITAKQLAMQLEIARASLAIQDENLQIARWRREAGLVSSLDVEQARTQRAQTAATIPQIEGDLAATANALSTLLGETSGRVLEEISNSARVPAPPQTANFSAPAEILRRRPDVRAAEAQLASDTARIGLARAQLSPLVRLTGTVGTNSIGIDNLFDIITGNLFASMSQLIFDGGRTRAQIDQAEAVAEGSLAAWKRSILIALEDVETSAVQLRSARQRTVLFDEASGAAENAALLARSQYQAGLIDFQILLTAESQLLSARNSAVSAEASRASAFTRLARALGGGSGQMENMTVIDGDSE</sequence>
<gene>
    <name evidence="3" type="ORF">GRI36_02760</name>
</gene>
<keyword evidence="2" id="KW-0812">Transmembrane</keyword>
<keyword evidence="4" id="KW-1185">Reference proteome</keyword>
<dbReference type="InterPro" id="IPR003423">
    <property type="entry name" value="OMP_efflux"/>
</dbReference>
<dbReference type="Proteomes" id="UP000468943">
    <property type="component" value="Unassembled WGS sequence"/>
</dbReference>
<keyword evidence="2" id="KW-0472">Membrane</keyword>
<evidence type="ECO:0000256" key="2">
    <source>
        <dbReference type="RuleBase" id="RU362097"/>
    </source>
</evidence>
<evidence type="ECO:0000313" key="3">
    <source>
        <dbReference type="EMBL" id="MXO55795.1"/>
    </source>
</evidence>
<accession>A0A6I4SJE8</accession>
<comment type="caution">
    <text evidence="3">The sequence shown here is derived from an EMBL/GenBank/DDBJ whole genome shotgun (WGS) entry which is preliminary data.</text>
</comment>
<dbReference type="AlphaFoldDB" id="A0A6I4SJE8"/>